<protein>
    <recommendedName>
        <fullName evidence="4">ClpX-type ZB domain-containing protein</fullName>
    </recommendedName>
</protein>
<keyword evidence="3" id="KW-1185">Reference proteome</keyword>
<accession>A0ABR5VWM1</accession>
<proteinExistence type="predicted"/>
<evidence type="ECO:0000313" key="3">
    <source>
        <dbReference type="Proteomes" id="UP000075609"/>
    </source>
</evidence>
<comment type="caution">
    <text evidence="2">The sequence shown here is derived from an EMBL/GenBank/DDBJ whole genome shotgun (WGS) entry which is preliminary data.</text>
</comment>
<organism evidence="2 3">
    <name type="scientific">Vibrio cidicii</name>
    <dbReference type="NCBI Taxonomy" id="1763883"/>
    <lineage>
        <taxon>Bacteria</taxon>
        <taxon>Pseudomonadati</taxon>
        <taxon>Pseudomonadota</taxon>
        <taxon>Gammaproteobacteria</taxon>
        <taxon>Vibrionales</taxon>
        <taxon>Vibrionaceae</taxon>
        <taxon>Vibrio</taxon>
    </lineage>
</organism>
<dbReference type="Proteomes" id="UP000075609">
    <property type="component" value="Unassembled WGS sequence"/>
</dbReference>
<reference evidence="2 3" key="1">
    <citation type="submission" date="2015-12" db="EMBL/GenBank/DDBJ databases">
        <authorList>
            <person name="Tarr C.L."/>
            <person name="Gladney L.M."/>
        </authorList>
    </citation>
    <scope>NUCLEOTIDE SEQUENCE [LARGE SCALE GENOMIC DNA]</scope>
    <source>
        <strain evidence="2 3">1048-83</strain>
    </source>
</reference>
<dbReference type="EMBL" id="LOBP01000202">
    <property type="protein sequence ID" value="KYN80256.1"/>
    <property type="molecule type" value="Genomic_DNA"/>
</dbReference>
<keyword evidence="1" id="KW-0175">Coiled coil</keyword>
<gene>
    <name evidence="2" type="ORF">ATY35_20255</name>
</gene>
<sequence>MLEQTCKLCTFESTIDIQKTIPLQLKHGICDLCMEDVYTTLKLGHQFKQIELQLRINLRKLRNNLQCVTGFVKEVNSVLEIIETEINAIENELVELRFNHPSILEVLSEYRSLLNVYK</sequence>
<evidence type="ECO:0000313" key="2">
    <source>
        <dbReference type="EMBL" id="KYN80256.1"/>
    </source>
</evidence>
<dbReference type="RefSeq" id="WP_061900900.1">
    <property type="nucleotide sequence ID" value="NZ_CAXYEW010000041.1"/>
</dbReference>
<evidence type="ECO:0008006" key="4">
    <source>
        <dbReference type="Google" id="ProtNLM"/>
    </source>
</evidence>
<name>A0ABR5VWM1_9VIBR</name>
<evidence type="ECO:0000256" key="1">
    <source>
        <dbReference type="SAM" id="Coils"/>
    </source>
</evidence>
<feature type="coiled-coil region" evidence="1">
    <location>
        <begin position="72"/>
        <end position="99"/>
    </location>
</feature>